<name>A0A1G8JYM8_9GAMM</name>
<evidence type="ECO:0000256" key="1">
    <source>
        <dbReference type="SAM" id="MobiDB-lite"/>
    </source>
</evidence>
<sequence length="60" mass="7030">MSDGNEAVCSQPGERVAQPDREPLTLLERRLIRFYRDLDERQQAFVREAVESLALLKKRE</sequence>
<feature type="region of interest" description="Disordered" evidence="1">
    <location>
        <begin position="1"/>
        <end position="21"/>
    </location>
</feature>
<organism evidence="2 3">
    <name type="scientific">Phytopseudomonas flavescens</name>
    <dbReference type="NCBI Taxonomy" id="29435"/>
    <lineage>
        <taxon>Bacteria</taxon>
        <taxon>Pseudomonadati</taxon>
        <taxon>Pseudomonadota</taxon>
        <taxon>Gammaproteobacteria</taxon>
        <taxon>Pseudomonadales</taxon>
        <taxon>Pseudomonadaceae</taxon>
        <taxon>Phytopseudomonas</taxon>
    </lineage>
</organism>
<protein>
    <submittedName>
        <fullName evidence="2">Uncharacterized protein</fullName>
    </submittedName>
</protein>
<evidence type="ECO:0000313" key="3">
    <source>
        <dbReference type="Proteomes" id="UP000198606"/>
    </source>
</evidence>
<evidence type="ECO:0000313" key="2">
    <source>
        <dbReference type="EMBL" id="SDI36301.1"/>
    </source>
</evidence>
<accession>A0A1G8JYM8</accession>
<gene>
    <name evidence="2" type="ORF">SAMN05216588_115103</name>
</gene>
<reference evidence="2 3" key="1">
    <citation type="submission" date="2016-10" db="EMBL/GenBank/DDBJ databases">
        <authorList>
            <person name="de Groot N.N."/>
        </authorList>
    </citation>
    <scope>NUCLEOTIDE SEQUENCE [LARGE SCALE GENOMIC DNA]</scope>
    <source>
        <strain evidence="2 3">LMG 18387</strain>
    </source>
</reference>
<dbReference type="Proteomes" id="UP000198606">
    <property type="component" value="Unassembled WGS sequence"/>
</dbReference>
<dbReference type="AlphaFoldDB" id="A0A1G8JYM8"/>
<dbReference type="EMBL" id="FNDG01000015">
    <property type="protein sequence ID" value="SDI36301.1"/>
    <property type="molecule type" value="Genomic_DNA"/>
</dbReference>
<proteinExistence type="predicted"/>